<dbReference type="AlphaFoldDB" id="A0A095C4W7"/>
<evidence type="ECO:0000313" key="1">
    <source>
        <dbReference type="EMBL" id="KGB36903.1"/>
    </source>
</evidence>
<organism evidence="1">
    <name type="scientific">Schistosoma haematobium</name>
    <name type="common">Blood fluke</name>
    <dbReference type="NCBI Taxonomy" id="6185"/>
    <lineage>
        <taxon>Eukaryota</taxon>
        <taxon>Metazoa</taxon>
        <taxon>Spiralia</taxon>
        <taxon>Lophotrochozoa</taxon>
        <taxon>Platyhelminthes</taxon>
        <taxon>Trematoda</taxon>
        <taxon>Digenea</taxon>
        <taxon>Strigeidida</taxon>
        <taxon>Schistosomatoidea</taxon>
        <taxon>Schistosomatidae</taxon>
        <taxon>Schistosoma</taxon>
    </lineage>
</organism>
<gene>
    <name evidence="1" type="ORF">MS3_05225</name>
</gene>
<protein>
    <submittedName>
        <fullName evidence="1">Uncharacterized protein</fullName>
    </submittedName>
</protein>
<accession>A0A095C4W7</accession>
<name>A0A095C4W7_SCHHA</name>
<proteinExistence type="predicted"/>
<sequence>MFGNQITLDNNRETKLARQGVRCAQKPDGYVQCNVI</sequence>
<dbReference type="EMBL" id="KL250823">
    <property type="protein sequence ID" value="KGB36903.1"/>
    <property type="molecule type" value="Genomic_DNA"/>
</dbReference>
<reference evidence="1" key="1">
    <citation type="journal article" date="2012" name="Nat. Genet.">
        <title>Whole-genome sequence of Schistosoma haematobium.</title>
        <authorList>
            <person name="Young N.D."/>
            <person name="Jex A.R."/>
            <person name="Li B."/>
            <person name="Liu S."/>
            <person name="Yang L."/>
            <person name="Xiong Z."/>
            <person name="Li Y."/>
            <person name="Cantacessi C."/>
            <person name="Hall R.S."/>
            <person name="Xu X."/>
            <person name="Chen F."/>
            <person name="Wu X."/>
            <person name="Zerlotini A."/>
            <person name="Oliveira G."/>
            <person name="Hofmann A."/>
            <person name="Zhang G."/>
            <person name="Fang X."/>
            <person name="Kang Y."/>
            <person name="Campbell B.E."/>
            <person name="Loukas A."/>
            <person name="Ranganathan S."/>
            <person name="Rollinson D."/>
            <person name="Rinaldi G."/>
            <person name="Brindley P.J."/>
            <person name="Yang H."/>
            <person name="Wang J."/>
            <person name="Wang J."/>
            <person name="Gasser R.B."/>
        </authorList>
    </citation>
    <scope>NUCLEOTIDE SEQUENCE [LARGE SCALE GENOMIC DNA]</scope>
</reference>